<feature type="region of interest" description="Disordered" evidence="3">
    <location>
        <begin position="55"/>
        <end position="95"/>
    </location>
</feature>
<dbReference type="InterPro" id="IPR011047">
    <property type="entry name" value="Quinoprotein_ADH-like_sf"/>
</dbReference>
<dbReference type="SMART" id="SM00320">
    <property type="entry name" value="WD40"/>
    <property type="match status" value="4"/>
</dbReference>
<dbReference type="EMBL" id="KF264553">
    <property type="protein sequence ID" value="AGS49709.1"/>
    <property type="molecule type" value="Genomic_DNA"/>
</dbReference>
<dbReference type="AlphaFoldDB" id="S5UBF3"/>
<dbReference type="GO" id="GO:0000027">
    <property type="term" value="P:ribosomal large subunit assembly"/>
    <property type="evidence" value="ECO:0007669"/>
    <property type="project" value="TreeGrafter"/>
</dbReference>
<evidence type="ECO:0000256" key="3">
    <source>
        <dbReference type="SAM" id="MobiDB-lite"/>
    </source>
</evidence>
<reference evidence="4" key="1">
    <citation type="journal article" date="2013" name="Proc. Natl. Acad. Sci. U.S.A.">
        <title>Mapping gene clusters within arrayed metagenomic libraries to expand the structural diversity of biomedically relevant natural products.</title>
        <authorList>
            <person name="Owen J.G."/>
            <person name="Reddy B.V."/>
            <person name="Ternei M.A."/>
            <person name="Charlop-Powers Z."/>
            <person name="Calle P.Y."/>
            <person name="Kim J.H."/>
            <person name="Brady S.F."/>
        </authorList>
    </citation>
    <scope>NUCLEOTIDE SEQUENCE</scope>
</reference>
<evidence type="ECO:0000313" key="4">
    <source>
        <dbReference type="EMBL" id="AGS49709.1"/>
    </source>
</evidence>
<evidence type="ECO:0000256" key="1">
    <source>
        <dbReference type="ARBA" id="ARBA00022574"/>
    </source>
</evidence>
<dbReference type="InterPro" id="IPR015943">
    <property type="entry name" value="WD40/YVTN_repeat-like_dom_sf"/>
</dbReference>
<dbReference type="Pfam" id="PF00400">
    <property type="entry name" value="WD40"/>
    <property type="match status" value="1"/>
</dbReference>
<dbReference type="Gene3D" id="2.130.10.10">
    <property type="entry name" value="YVTN repeat-like/Quinoprotein amine dehydrogenase"/>
    <property type="match status" value="2"/>
</dbReference>
<dbReference type="SUPFAM" id="SSF50998">
    <property type="entry name" value="Quinoprotein alcohol dehydrogenase-like"/>
    <property type="match status" value="1"/>
</dbReference>
<proteinExistence type="predicted"/>
<feature type="compositionally biased region" description="Polar residues" evidence="3">
    <location>
        <begin position="58"/>
        <end position="68"/>
    </location>
</feature>
<sequence length="428" mass="48014">MVPWIAAVLVGVSGFAVSWWLAEEAFRLDRSDALTIATVAGPALAAPLVMRAGRRAESVSTSEENASTEPDEIGPDDTGPAQPEVAKARLPSPQPPWDGELRFARAVRGISWAHDSQQLLTICADGRVQTWRPTPDGTQPRMIGRVAPGRLTALAWHDHELLITTTRTAAQAWNPLTAELLRTVPPDGLKLAAWSINGRYVATVNGLSRLQIWEPATNRAPRIPRLSGYGVRLLGWSRDFRQLAIGYDSKVVKIWDCEREESVALLRHKRTLRQFGWSTDGTEFYMWDRKEEHVWDAATFRHQTTRPNWTMPYDMWDVSADRKYVSGLTKNGQILRVWQWSTNEELYRTRIPLWSPWTMAFSPDSRHLAFANKSVLKILDVVTGAIRSYEGHVGGIEFLRWAPDCQHVASVSGATVRVWPVATPHSAG</sequence>
<dbReference type="InterPro" id="IPR001680">
    <property type="entry name" value="WD40_rpt"/>
</dbReference>
<protein>
    <submittedName>
        <fullName evidence="4">WD-40 repeat protein</fullName>
    </submittedName>
</protein>
<dbReference type="PANTHER" id="PTHR19848">
    <property type="entry name" value="WD40 REPEAT PROTEIN"/>
    <property type="match status" value="1"/>
</dbReference>
<evidence type="ECO:0000256" key="2">
    <source>
        <dbReference type="ARBA" id="ARBA00022737"/>
    </source>
</evidence>
<dbReference type="PANTHER" id="PTHR19848:SF0">
    <property type="entry name" value="NOTCHLESS PROTEIN HOMOLOG 1"/>
    <property type="match status" value="1"/>
</dbReference>
<accession>S5UBF3</accession>
<keyword evidence="1" id="KW-0853">WD repeat</keyword>
<keyword evidence="2" id="KW-0677">Repeat</keyword>
<organism evidence="4">
    <name type="scientific">uncultured bacterium esnapd14</name>
    <dbReference type="NCBI Taxonomy" id="1366594"/>
    <lineage>
        <taxon>Bacteria</taxon>
        <taxon>environmental samples</taxon>
    </lineage>
</organism>
<name>S5UBF3_9BACT</name>